<keyword evidence="4 6" id="KW-0964">Secreted</keyword>
<sequence length="122" mass="14148">FFSNTMVSNLSLVLLIVVVGFNPCVVRSCFIVGKVNVYVLRNIASDSNPLKLHCFSGNDDLGNHTLFDNQNYHWSFCMNVLPTTKFFCNLQWGNKRKGFPAFSESYYNWMRNWWVAKDDGIY</sequence>
<keyword evidence="5 6" id="KW-0732">Signal</keyword>
<comment type="subcellular location">
    <subcellularLocation>
        <location evidence="1 6">Secreted</location>
    </subcellularLocation>
</comment>
<comment type="caution">
    <text evidence="7">The sequence shown here is derived from an EMBL/GenBank/DDBJ whole genome shotgun (WGS) entry which is preliminary data.</text>
</comment>
<evidence type="ECO:0000313" key="8">
    <source>
        <dbReference type="Proteomes" id="UP000015453"/>
    </source>
</evidence>
<feature type="signal peptide" evidence="6">
    <location>
        <begin position="1"/>
        <end position="28"/>
    </location>
</feature>
<reference evidence="7 8" key="1">
    <citation type="journal article" date="2013" name="BMC Genomics">
        <title>The miniature genome of a carnivorous plant Genlisea aurea contains a low number of genes and short non-coding sequences.</title>
        <authorList>
            <person name="Leushkin E.V."/>
            <person name="Sutormin R.A."/>
            <person name="Nabieva E.R."/>
            <person name="Penin A.A."/>
            <person name="Kondrashov A.S."/>
            <person name="Logacheva M.D."/>
        </authorList>
    </citation>
    <scope>NUCLEOTIDE SEQUENCE [LARGE SCALE GENOMIC DNA]</scope>
</reference>
<evidence type="ECO:0000256" key="4">
    <source>
        <dbReference type="ARBA" id="ARBA00022525"/>
    </source>
</evidence>
<proteinExistence type="inferred from homology"/>
<dbReference type="AlphaFoldDB" id="S8CZ81"/>
<comment type="similarity">
    <text evidence="2 6">Belongs to the plant self-incompatibility (S1) protein family.</text>
</comment>
<feature type="non-terminal residue" evidence="7">
    <location>
        <position position="1"/>
    </location>
</feature>
<evidence type="ECO:0000313" key="7">
    <source>
        <dbReference type="EMBL" id="EPS72824.1"/>
    </source>
</evidence>
<dbReference type="EMBL" id="AUSU01000676">
    <property type="protein sequence ID" value="EPS72824.1"/>
    <property type="molecule type" value="Genomic_DNA"/>
</dbReference>
<protein>
    <recommendedName>
        <fullName evidence="6">S-protein homolog</fullName>
    </recommendedName>
</protein>
<dbReference type="PANTHER" id="PTHR31232:SF61">
    <property type="entry name" value="S-PROTEIN HOMOLOG"/>
    <property type="match status" value="1"/>
</dbReference>
<evidence type="ECO:0000256" key="3">
    <source>
        <dbReference type="ARBA" id="ARBA00022471"/>
    </source>
</evidence>
<dbReference type="InterPro" id="IPR010264">
    <property type="entry name" value="Self-incomp_S1"/>
</dbReference>
<evidence type="ECO:0000256" key="6">
    <source>
        <dbReference type="RuleBase" id="RU367044"/>
    </source>
</evidence>
<dbReference type="Proteomes" id="UP000015453">
    <property type="component" value="Unassembled WGS sequence"/>
</dbReference>
<dbReference type="GO" id="GO:0060320">
    <property type="term" value="P:rejection of self pollen"/>
    <property type="evidence" value="ECO:0007669"/>
    <property type="project" value="UniProtKB-KW"/>
</dbReference>
<evidence type="ECO:0000256" key="2">
    <source>
        <dbReference type="ARBA" id="ARBA00005581"/>
    </source>
</evidence>
<keyword evidence="8" id="KW-1185">Reference proteome</keyword>
<evidence type="ECO:0000256" key="5">
    <source>
        <dbReference type="ARBA" id="ARBA00022729"/>
    </source>
</evidence>
<gene>
    <name evidence="7" type="ORF">M569_01932</name>
</gene>
<organism evidence="7 8">
    <name type="scientific">Genlisea aurea</name>
    <dbReference type="NCBI Taxonomy" id="192259"/>
    <lineage>
        <taxon>Eukaryota</taxon>
        <taxon>Viridiplantae</taxon>
        <taxon>Streptophyta</taxon>
        <taxon>Embryophyta</taxon>
        <taxon>Tracheophyta</taxon>
        <taxon>Spermatophyta</taxon>
        <taxon>Magnoliopsida</taxon>
        <taxon>eudicotyledons</taxon>
        <taxon>Gunneridae</taxon>
        <taxon>Pentapetalae</taxon>
        <taxon>asterids</taxon>
        <taxon>lamiids</taxon>
        <taxon>Lamiales</taxon>
        <taxon>Lentibulariaceae</taxon>
        <taxon>Genlisea</taxon>
    </lineage>
</organism>
<evidence type="ECO:0000256" key="1">
    <source>
        <dbReference type="ARBA" id="ARBA00004613"/>
    </source>
</evidence>
<dbReference type="Pfam" id="PF05938">
    <property type="entry name" value="Self-incomp_S1"/>
    <property type="match status" value="1"/>
</dbReference>
<dbReference type="OrthoDB" id="1848419at2759"/>
<feature type="chain" id="PRO_5025077736" description="S-protein homolog" evidence="6">
    <location>
        <begin position="29"/>
        <end position="122"/>
    </location>
</feature>
<dbReference type="GO" id="GO:0005576">
    <property type="term" value="C:extracellular region"/>
    <property type="evidence" value="ECO:0007669"/>
    <property type="project" value="UniProtKB-SubCell"/>
</dbReference>
<dbReference type="PANTHER" id="PTHR31232">
    <property type="match status" value="1"/>
</dbReference>
<keyword evidence="3 6" id="KW-0713">Self-incompatibility</keyword>
<accession>S8CZ81</accession>
<name>S8CZ81_9LAMI</name>
<feature type="non-terminal residue" evidence="7">
    <location>
        <position position="122"/>
    </location>
</feature>